<dbReference type="InterPro" id="IPR008979">
    <property type="entry name" value="Galactose-bd-like_sf"/>
</dbReference>
<gene>
    <name evidence="2" type="ORF">Prudu_000076</name>
</gene>
<proteinExistence type="predicted"/>
<accession>A0A4Y1QKG4</accession>
<dbReference type="AlphaFoldDB" id="A0A4Y1QKG4"/>
<organism evidence="2">
    <name type="scientific">Prunus dulcis</name>
    <name type="common">Almond</name>
    <name type="synonym">Amygdalus dulcis</name>
    <dbReference type="NCBI Taxonomy" id="3755"/>
    <lineage>
        <taxon>Eukaryota</taxon>
        <taxon>Viridiplantae</taxon>
        <taxon>Streptophyta</taxon>
        <taxon>Embryophyta</taxon>
        <taxon>Tracheophyta</taxon>
        <taxon>Spermatophyta</taxon>
        <taxon>Magnoliopsida</taxon>
        <taxon>eudicotyledons</taxon>
        <taxon>Gunneridae</taxon>
        <taxon>Pentapetalae</taxon>
        <taxon>rosids</taxon>
        <taxon>fabids</taxon>
        <taxon>Rosales</taxon>
        <taxon>Rosaceae</taxon>
        <taxon>Amygdaloideae</taxon>
        <taxon>Amygdaleae</taxon>
        <taxon>Prunus</taxon>
    </lineage>
</organism>
<feature type="region of interest" description="Disordered" evidence="1">
    <location>
        <begin position="1"/>
        <end position="20"/>
    </location>
</feature>
<evidence type="ECO:0000313" key="2">
    <source>
        <dbReference type="EMBL" id="BBG92358.1"/>
    </source>
</evidence>
<evidence type="ECO:0000256" key="1">
    <source>
        <dbReference type="SAM" id="MobiDB-lite"/>
    </source>
</evidence>
<dbReference type="SUPFAM" id="SSF49785">
    <property type="entry name" value="Galactose-binding domain-like"/>
    <property type="match status" value="1"/>
</dbReference>
<sequence length="83" mass="9512">MEEVCRTHSKHPSSAGNNPTPLELYTLLKDTSDYAWYTTSLALNQQDLPRKASIQPVLRIASLGHALHLFVNGEVYWFRTWKP</sequence>
<protein>
    <submittedName>
        <fullName evidence="2">Uncharacterized protein</fullName>
    </submittedName>
</protein>
<name>A0A4Y1QKG4_PRUDU</name>
<dbReference type="EMBL" id="AP019297">
    <property type="protein sequence ID" value="BBG92358.1"/>
    <property type="molecule type" value="Genomic_DNA"/>
</dbReference>
<reference evidence="2" key="1">
    <citation type="journal article" date="2019" name="Science">
        <title>Mutation of a bHLH transcription factor allowed almond domestication.</title>
        <authorList>
            <person name="Sanchez-Perez R."/>
            <person name="Pavan S."/>
            <person name="Mazzeo R."/>
            <person name="Moldovan C."/>
            <person name="Aiese Cigliano R."/>
            <person name="Del Cueto J."/>
            <person name="Ricciardi F."/>
            <person name="Lotti C."/>
            <person name="Ricciardi L."/>
            <person name="Dicenta F."/>
            <person name="Lopez-Marques R.L."/>
            <person name="Lindberg Moller B."/>
        </authorList>
    </citation>
    <scope>NUCLEOTIDE SEQUENCE</scope>
</reference>